<accession>A0ABD5YTP6</accession>
<dbReference type="GeneID" id="76202420"/>
<sequence>MADMSVDIYFIIINLIQMSDMYQPTLGARFIGGLQGGVTAALILGTLFSLYSMLIFSNTENWIPYATEIHSAIIVGAFVIGWKWVANYTTNEKQENNGKRQRIDYLLLIIGWPVVFFLLHEIQSYMDIYHIYNGVSTLDALFGLGSVLFATSVVYYLKLGPMQLLHYHDGSFNLF</sequence>
<evidence type="ECO:0000256" key="1">
    <source>
        <dbReference type="SAM" id="Phobius"/>
    </source>
</evidence>
<keyword evidence="1" id="KW-0472">Membrane</keyword>
<feature type="transmembrane region" description="Helical" evidence="1">
    <location>
        <begin position="34"/>
        <end position="56"/>
    </location>
</feature>
<evidence type="ECO:0000313" key="3">
    <source>
        <dbReference type="Proteomes" id="UP001596417"/>
    </source>
</evidence>
<comment type="caution">
    <text evidence="2">The sequence shown here is derived from an EMBL/GenBank/DDBJ whole genome shotgun (WGS) entry which is preliminary data.</text>
</comment>
<proteinExistence type="predicted"/>
<organism evidence="2 3">
    <name type="scientific">Halocatena marina</name>
    <dbReference type="NCBI Taxonomy" id="2934937"/>
    <lineage>
        <taxon>Archaea</taxon>
        <taxon>Methanobacteriati</taxon>
        <taxon>Methanobacteriota</taxon>
        <taxon>Stenosarchaea group</taxon>
        <taxon>Halobacteria</taxon>
        <taxon>Halobacteriales</taxon>
        <taxon>Natronomonadaceae</taxon>
        <taxon>Halocatena</taxon>
    </lineage>
</organism>
<protein>
    <submittedName>
        <fullName evidence="2">Uncharacterized protein</fullName>
    </submittedName>
</protein>
<gene>
    <name evidence="2" type="ORF">ACFQL7_24875</name>
</gene>
<name>A0ABD5YTP6_9EURY</name>
<feature type="transmembrane region" description="Helical" evidence="1">
    <location>
        <begin position="140"/>
        <end position="157"/>
    </location>
</feature>
<dbReference type="Proteomes" id="UP001596417">
    <property type="component" value="Unassembled WGS sequence"/>
</dbReference>
<feature type="transmembrane region" description="Helical" evidence="1">
    <location>
        <begin position="62"/>
        <end position="82"/>
    </location>
</feature>
<keyword evidence="1" id="KW-1133">Transmembrane helix</keyword>
<keyword evidence="3" id="KW-1185">Reference proteome</keyword>
<feature type="transmembrane region" description="Helical" evidence="1">
    <location>
        <begin position="103"/>
        <end position="120"/>
    </location>
</feature>
<reference evidence="2 3" key="1">
    <citation type="journal article" date="2019" name="Int. J. Syst. Evol. Microbiol.">
        <title>The Global Catalogue of Microorganisms (GCM) 10K type strain sequencing project: providing services to taxonomists for standard genome sequencing and annotation.</title>
        <authorList>
            <consortium name="The Broad Institute Genomics Platform"/>
            <consortium name="The Broad Institute Genome Sequencing Center for Infectious Disease"/>
            <person name="Wu L."/>
            <person name="Ma J."/>
        </authorList>
    </citation>
    <scope>NUCLEOTIDE SEQUENCE [LARGE SCALE GENOMIC DNA]</scope>
    <source>
        <strain evidence="2 3">RDMS1</strain>
    </source>
</reference>
<keyword evidence="1" id="KW-0812">Transmembrane</keyword>
<dbReference type="AlphaFoldDB" id="A0ABD5YTP6"/>
<dbReference type="EMBL" id="JBHTAX010000005">
    <property type="protein sequence ID" value="MFC7192719.1"/>
    <property type="molecule type" value="Genomic_DNA"/>
</dbReference>
<evidence type="ECO:0000313" key="2">
    <source>
        <dbReference type="EMBL" id="MFC7192719.1"/>
    </source>
</evidence>
<dbReference type="RefSeq" id="WP_264556705.1">
    <property type="nucleotide sequence ID" value="NZ_CP109981.1"/>
</dbReference>